<protein>
    <submittedName>
        <fullName evidence="1">Uncharacterized protein</fullName>
    </submittedName>
</protein>
<evidence type="ECO:0000313" key="2">
    <source>
        <dbReference type="Proteomes" id="UP000198748"/>
    </source>
</evidence>
<dbReference type="AlphaFoldDB" id="A0A1G7TY23"/>
<organism evidence="1 2">
    <name type="scientific">Dyadobacter soli</name>
    <dbReference type="NCBI Taxonomy" id="659014"/>
    <lineage>
        <taxon>Bacteria</taxon>
        <taxon>Pseudomonadati</taxon>
        <taxon>Bacteroidota</taxon>
        <taxon>Cytophagia</taxon>
        <taxon>Cytophagales</taxon>
        <taxon>Spirosomataceae</taxon>
        <taxon>Dyadobacter</taxon>
    </lineage>
</organism>
<dbReference type="EMBL" id="FNAN01000018">
    <property type="protein sequence ID" value="SDG40202.1"/>
    <property type="molecule type" value="Genomic_DNA"/>
</dbReference>
<accession>A0A1G7TY23</accession>
<evidence type="ECO:0000313" key="1">
    <source>
        <dbReference type="EMBL" id="SDG40202.1"/>
    </source>
</evidence>
<dbReference type="Proteomes" id="UP000198748">
    <property type="component" value="Unassembled WGS sequence"/>
</dbReference>
<gene>
    <name evidence="1" type="ORF">SAMN04487996_11894</name>
</gene>
<dbReference type="STRING" id="659014.SAMN04487996_11894"/>
<sequence>MKKPKIVLEVIREEEGFSAVGDVADKFIGTQGDDMEELKQNILEVVNLSFFEDGFSYNMDEIELRLPIEKPESSLH</sequence>
<reference evidence="2" key="1">
    <citation type="submission" date="2016-10" db="EMBL/GenBank/DDBJ databases">
        <authorList>
            <person name="Varghese N."/>
            <person name="Submissions S."/>
        </authorList>
    </citation>
    <scope>NUCLEOTIDE SEQUENCE [LARGE SCALE GENOMIC DNA]</scope>
    <source>
        <strain evidence="2">DSM 25329</strain>
    </source>
</reference>
<keyword evidence="2" id="KW-1185">Reference proteome</keyword>
<dbReference type="RefSeq" id="WP_090156092.1">
    <property type="nucleotide sequence ID" value="NZ_FNAN01000018.1"/>
</dbReference>
<proteinExistence type="predicted"/>
<name>A0A1G7TY23_9BACT</name>
<dbReference type="OrthoDB" id="676274at2"/>